<organism evidence="1 2">
    <name type="scientific">Modestobacter roseus</name>
    <dbReference type="NCBI Taxonomy" id="1181884"/>
    <lineage>
        <taxon>Bacteria</taxon>
        <taxon>Bacillati</taxon>
        <taxon>Actinomycetota</taxon>
        <taxon>Actinomycetes</taxon>
        <taxon>Geodermatophilales</taxon>
        <taxon>Geodermatophilaceae</taxon>
        <taxon>Modestobacter</taxon>
    </lineage>
</organism>
<protein>
    <submittedName>
        <fullName evidence="1">Putative peroxidase-related enzyme</fullName>
    </submittedName>
</protein>
<evidence type="ECO:0000313" key="2">
    <source>
        <dbReference type="Proteomes" id="UP000321490"/>
    </source>
</evidence>
<keyword evidence="2" id="KW-1185">Reference proteome</keyword>
<dbReference type="RefSeq" id="WP_153358936.1">
    <property type="nucleotide sequence ID" value="NZ_ML762485.1"/>
</dbReference>
<reference evidence="1 2" key="1">
    <citation type="submission" date="2019-07" db="EMBL/GenBank/DDBJ databases">
        <title>R&amp;d 2014.</title>
        <authorList>
            <person name="Klenk H.-P."/>
        </authorList>
    </citation>
    <scope>NUCLEOTIDE SEQUENCE [LARGE SCALE GENOMIC DNA]</scope>
    <source>
        <strain evidence="1 2">DSM 45764</strain>
    </source>
</reference>
<dbReference type="Gene3D" id="1.20.1290.10">
    <property type="entry name" value="AhpD-like"/>
    <property type="match status" value="1"/>
</dbReference>
<sequence length="198" mass="20760">MSWIATPEESAATGTVAAVYAADRDSLGHVTNHTRVFAQRPEVLAAWRALSAAIKDSMGERRYELATLGAAARLRSSYCSLAHGWVLAERHLDAGTVATLVHDPRRSGLDPAEIATVELAARVAGGAAEMTEDDLDAAREAGLGDGEVLDVVLAAAARMFFSSVLDAVGAEPDRDYAELPAPLRDALTVGRPIEAGPA</sequence>
<evidence type="ECO:0000313" key="1">
    <source>
        <dbReference type="EMBL" id="TWH73233.1"/>
    </source>
</evidence>
<dbReference type="GO" id="GO:0004601">
    <property type="term" value="F:peroxidase activity"/>
    <property type="evidence" value="ECO:0007669"/>
    <property type="project" value="UniProtKB-KW"/>
</dbReference>
<dbReference type="OrthoDB" id="153253at2"/>
<comment type="caution">
    <text evidence="1">The sequence shown here is derived from an EMBL/GenBank/DDBJ whole genome shotgun (WGS) entry which is preliminary data.</text>
</comment>
<name>A0A562IR88_9ACTN</name>
<dbReference type="Proteomes" id="UP000321490">
    <property type="component" value="Unassembled WGS sequence"/>
</dbReference>
<proteinExistence type="predicted"/>
<dbReference type="PANTHER" id="PTHR35446">
    <property type="entry name" value="SI:CH211-175M2.5"/>
    <property type="match status" value="1"/>
</dbReference>
<accession>A0A562IR88</accession>
<dbReference type="PANTHER" id="PTHR35446:SF2">
    <property type="entry name" value="CARBOXYMUCONOLACTONE DECARBOXYLASE-LIKE DOMAIN-CONTAINING PROTEIN"/>
    <property type="match status" value="1"/>
</dbReference>
<gene>
    <name evidence="1" type="ORF">JD78_01756</name>
</gene>
<dbReference type="EMBL" id="VLKF01000001">
    <property type="protein sequence ID" value="TWH73233.1"/>
    <property type="molecule type" value="Genomic_DNA"/>
</dbReference>
<keyword evidence="1" id="KW-0575">Peroxidase</keyword>
<dbReference type="InterPro" id="IPR029032">
    <property type="entry name" value="AhpD-like"/>
</dbReference>
<dbReference type="AlphaFoldDB" id="A0A562IR88"/>
<dbReference type="SUPFAM" id="SSF69118">
    <property type="entry name" value="AhpD-like"/>
    <property type="match status" value="1"/>
</dbReference>
<keyword evidence="1" id="KW-0560">Oxidoreductase</keyword>